<sequence length="365" mass="39516">MRRSGHCGRVHARPAIPRSWLPAGCHTPYIDVCDARRVSNDAEFTEPARVNFRGYGGITIAGDSWGPQDGPLVVFLHGGGQTRGSWKDSGLALAKAGMHAVLLDARGHGDSDWDPDGNYRRDAMVEDLMAVLEQLGKSAFIVGASMGGLTGLMATTHPEAARITGLVLVDVVPRPERKGVERVINFLSSNPEGFASLEEAADAVAAYLPHRRRPRNPEGLQRNLRKRADGRWYWHWDPAMMGGPRDGRGEEIDVHTEALENAAKQLSIPTLLVRGALSDVVSEEGVTAFRALTPHAEYIEIGTAAHTAASDANDEFTDAVVDFVRAHNRRPARLITPPRAASCRAGGRAVRPPAPGWRHPPARTG</sequence>
<dbReference type="PANTHER" id="PTHR43194">
    <property type="entry name" value="HYDROLASE ALPHA/BETA FOLD FAMILY"/>
    <property type="match status" value="1"/>
</dbReference>
<dbReference type="InterPro" id="IPR000073">
    <property type="entry name" value="AB_hydrolase_1"/>
</dbReference>
<dbReference type="InterPro" id="IPR029058">
    <property type="entry name" value="AB_hydrolase_fold"/>
</dbReference>
<feature type="region of interest" description="Disordered" evidence="1">
    <location>
        <begin position="343"/>
        <end position="365"/>
    </location>
</feature>
<dbReference type="PANTHER" id="PTHR43194:SF2">
    <property type="entry name" value="PEROXISOMAL MEMBRANE PROTEIN LPX1"/>
    <property type="match status" value="1"/>
</dbReference>
<dbReference type="Gene3D" id="3.40.50.1820">
    <property type="entry name" value="alpha/beta hydrolase"/>
    <property type="match status" value="1"/>
</dbReference>
<dbReference type="EMBL" id="CP074371">
    <property type="protein sequence ID" value="QVI25184.1"/>
    <property type="molecule type" value="Genomic_DNA"/>
</dbReference>
<keyword evidence="4" id="KW-1185">Reference proteome</keyword>
<dbReference type="InterPro" id="IPR050228">
    <property type="entry name" value="Carboxylesterase_BioH"/>
</dbReference>
<proteinExistence type="predicted"/>
<dbReference type="GO" id="GO:0016787">
    <property type="term" value="F:hydrolase activity"/>
    <property type="evidence" value="ECO:0007669"/>
    <property type="project" value="UniProtKB-KW"/>
</dbReference>
<gene>
    <name evidence="3" type="ORF">KHQ06_28600</name>
</gene>
<feature type="domain" description="AB hydrolase-1" evidence="2">
    <location>
        <begin position="71"/>
        <end position="308"/>
    </location>
</feature>
<keyword evidence="3" id="KW-0378">Hydrolase</keyword>
<organism evidence="3 4">
    <name type="scientific">Nocardia tengchongensis</name>
    <dbReference type="NCBI Taxonomy" id="2055889"/>
    <lineage>
        <taxon>Bacteria</taxon>
        <taxon>Bacillati</taxon>
        <taxon>Actinomycetota</taxon>
        <taxon>Actinomycetes</taxon>
        <taxon>Mycobacteriales</taxon>
        <taxon>Nocardiaceae</taxon>
        <taxon>Nocardia</taxon>
    </lineage>
</organism>
<dbReference type="Pfam" id="PF00561">
    <property type="entry name" value="Abhydrolase_1"/>
    <property type="match status" value="1"/>
</dbReference>
<evidence type="ECO:0000313" key="3">
    <source>
        <dbReference type="EMBL" id="QVI25184.1"/>
    </source>
</evidence>
<name>A0ABX8D0F9_9NOCA</name>
<dbReference type="SUPFAM" id="SSF53474">
    <property type="entry name" value="alpha/beta-Hydrolases"/>
    <property type="match status" value="1"/>
</dbReference>
<dbReference type="Proteomes" id="UP000683310">
    <property type="component" value="Chromosome"/>
</dbReference>
<evidence type="ECO:0000256" key="1">
    <source>
        <dbReference type="SAM" id="MobiDB-lite"/>
    </source>
</evidence>
<evidence type="ECO:0000313" key="4">
    <source>
        <dbReference type="Proteomes" id="UP000683310"/>
    </source>
</evidence>
<reference evidence="3 4" key="1">
    <citation type="submission" date="2021-04" db="EMBL/GenBank/DDBJ databases">
        <title>Nocardia tengchongensis.</title>
        <authorList>
            <person name="Zhuang k."/>
            <person name="Ran Y."/>
            <person name="Li W."/>
        </authorList>
    </citation>
    <scope>NUCLEOTIDE SEQUENCE [LARGE SCALE GENOMIC DNA]</scope>
    <source>
        <strain evidence="3 4">CFH S0057</strain>
    </source>
</reference>
<accession>A0ABX8D0F9</accession>
<protein>
    <submittedName>
        <fullName evidence="3">Alpha/beta hydrolase</fullName>
    </submittedName>
</protein>
<evidence type="ECO:0000259" key="2">
    <source>
        <dbReference type="Pfam" id="PF00561"/>
    </source>
</evidence>